<gene>
    <name evidence="8" type="ORF">BKA12_001324</name>
</gene>
<feature type="region of interest" description="Disordered" evidence="5">
    <location>
        <begin position="344"/>
        <end position="372"/>
    </location>
</feature>
<dbReference type="EMBL" id="JACHBL010000001">
    <property type="protein sequence ID" value="MBB5598244.1"/>
    <property type="molecule type" value="Genomic_DNA"/>
</dbReference>
<name>A0A7W8YB16_9MICC</name>
<comment type="subcellular location">
    <subcellularLocation>
        <location evidence="1">Membrane</location>
        <topology evidence="1">Multi-pass membrane protein</topology>
    </subcellularLocation>
</comment>
<evidence type="ECO:0000256" key="6">
    <source>
        <dbReference type="SAM" id="Phobius"/>
    </source>
</evidence>
<keyword evidence="9" id="KW-1185">Reference proteome</keyword>
<feature type="transmembrane region" description="Helical" evidence="6">
    <location>
        <begin position="152"/>
        <end position="171"/>
    </location>
</feature>
<sequence length="372" mass="39383">MGILWFAAIPTLCVVLVVSGISKLKSPASTDAAFTSLQVPSAFSGALFRRGLPWAEIILGVLLLVTWGWVQLLVTLAALALFVAYLVLVAQAVKRNDGASCNCFGEWSQATVSGSTLLRNYVLVGVALLAVVGSLSTNAWNFSWVQQLGGSGWLYALGLLIPAAVASVILWDSLRSTTPQLASSEPAPVSQNPGTVGELSDDELLDYIRTPIPFHTLKNTDGGDVTLRELAASSAVFLVKLSPGCGSCVMVMNRWEEIAERIHPLKLQAVVGDPNTIPAELVGHDTSRIPMPLIDESGSLSKLFAQFGTPWGVVFGADQLLAAGPVAGSQAIFDLVDDLEAQLNEAAEEGFEEQETAAPHADDSDDAEQVAR</sequence>
<dbReference type="AlphaFoldDB" id="A0A7W8YB16"/>
<keyword evidence="2 6" id="KW-0812">Transmembrane</keyword>
<evidence type="ECO:0000313" key="9">
    <source>
        <dbReference type="Proteomes" id="UP000523863"/>
    </source>
</evidence>
<feature type="compositionally biased region" description="Acidic residues" evidence="5">
    <location>
        <begin position="363"/>
        <end position="372"/>
    </location>
</feature>
<feature type="transmembrane region" description="Helical" evidence="6">
    <location>
        <begin position="57"/>
        <end position="88"/>
    </location>
</feature>
<dbReference type="GO" id="GO:0030416">
    <property type="term" value="P:methylamine metabolic process"/>
    <property type="evidence" value="ECO:0007669"/>
    <property type="project" value="InterPro"/>
</dbReference>
<evidence type="ECO:0000256" key="3">
    <source>
        <dbReference type="ARBA" id="ARBA00022989"/>
    </source>
</evidence>
<evidence type="ECO:0000256" key="5">
    <source>
        <dbReference type="SAM" id="MobiDB-lite"/>
    </source>
</evidence>
<feature type="domain" description="Methylamine utilisation protein MauE" evidence="7">
    <location>
        <begin position="4"/>
        <end position="132"/>
    </location>
</feature>
<dbReference type="Proteomes" id="UP000523863">
    <property type="component" value="Unassembled WGS sequence"/>
</dbReference>
<proteinExistence type="predicted"/>
<evidence type="ECO:0000259" key="7">
    <source>
        <dbReference type="Pfam" id="PF07291"/>
    </source>
</evidence>
<dbReference type="GO" id="GO:0016020">
    <property type="term" value="C:membrane"/>
    <property type="evidence" value="ECO:0007669"/>
    <property type="project" value="UniProtKB-SubCell"/>
</dbReference>
<evidence type="ECO:0000256" key="1">
    <source>
        <dbReference type="ARBA" id="ARBA00004141"/>
    </source>
</evidence>
<evidence type="ECO:0000313" key="8">
    <source>
        <dbReference type="EMBL" id="MBB5598244.1"/>
    </source>
</evidence>
<keyword evidence="4 6" id="KW-0472">Membrane</keyword>
<evidence type="ECO:0000256" key="2">
    <source>
        <dbReference type="ARBA" id="ARBA00022692"/>
    </source>
</evidence>
<dbReference type="Pfam" id="PF07291">
    <property type="entry name" value="MauE"/>
    <property type="match status" value="1"/>
</dbReference>
<evidence type="ECO:0000256" key="4">
    <source>
        <dbReference type="ARBA" id="ARBA00023136"/>
    </source>
</evidence>
<comment type="caution">
    <text evidence="8">The sequence shown here is derived from an EMBL/GenBank/DDBJ whole genome shotgun (WGS) entry which is preliminary data.</text>
</comment>
<feature type="compositionally biased region" description="Acidic residues" evidence="5">
    <location>
        <begin position="344"/>
        <end position="355"/>
    </location>
</feature>
<dbReference type="InterPro" id="IPR036249">
    <property type="entry name" value="Thioredoxin-like_sf"/>
</dbReference>
<dbReference type="SUPFAM" id="SSF52833">
    <property type="entry name" value="Thioredoxin-like"/>
    <property type="match status" value="1"/>
</dbReference>
<feature type="transmembrane region" description="Helical" evidence="6">
    <location>
        <begin position="121"/>
        <end position="140"/>
    </location>
</feature>
<organism evidence="8 9">
    <name type="scientific">Neomicrococcus lactis</name>
    <dbReference type="NCBI Taxonomy" id="732241"/>
    <lineage>
        <taxon>Bacteria</taxon>
        <taxon>Bacillati</taxon>
        <taxon>Actinomycetota</taxon>
        <taxon>Actinomycetes</taxon>
        <taxon>Micrococcales</taxon>
        <taxon>Micrococcaceae</taxon>
        <taxon>Neomicrococcus</taxon>
    </lineage>
</organism>
<reference evidence="8 9" key="1">
    <citation type="submission" date="2020-08" db="EMBL/GenBank/DDBJ databases">
        <title>Sequencing the genomes of 1000 actinobacteria strains.</title>
        <authorList>
            <person name="Klenk H.-P."/>
        </authorList>
    </citation>
    <scope>NUCLEOTIDE SEQUENCE [LARGE SCALE GENOMIC DNA]</scope>
    <source>
        <strain evidence="8 9">DSM 23694</strain>
    </source>
</reference>
<dbReference type="RefSeq" id="WP_183641673.1">
    <property type="nucleotide sequence ID" value="NZ_JACHBL010000001.1"/>
</dbReference>
<keyword evidence="3 6" id="KW-1133">Transmembrane helix</keyword>
<dbReference type="InterPro" id="IPR009908">
    <property type="entry name" value="Methylamine_util_MauE"/>
</dbReference>
<accession>A0A7W8YB16</accession>
<dbReference type="Gene3D" id="3.40.30.10">
    <property type="entry name" value="Glutaredoxin"/>
    <property type="match status" value="1"/>
</dbReference>
<protein>
    <recommendedName>
        <fullName evidence="7">Methylamine utilisation protein MauE domain-containing protein</fullName>
    </recommendedName>
</protein>